<dbReference type="Proteomes" id="UP000597507">
    <property type="component" value="Unassembled WGS sequence"/>
</dbReference>
<organism evidence="1 2">
    <name type="scientific">Caldovatus sediminis</name>
    <dbReference type="NCBI Taxonomy" id="2041189"/>
    <lineage>
        <taxon>Bacteria</taxon>
        <taxon>Pseudomonadati</taxon>
        <taxon>Pseudomonadota</taxon>
        <taxon>Alphaproteobacteria</taxon>
        <taxon>Acetobacterales</taxon>
        <taxon>Roseomonadaceae</taxon>
        <taxon>Caldovatus</taxon>
    </lineage>
</organism>
<evidence type="ECO:0008006" key="3">
    <source>
        <dbReference type="Google" id="ProtNLM"/>
    </source>
</evidence>
<protein>
    <recommendedName>
        <fullName evidence="3">DUF2267 domain-containing protein</fullName>
    </recommendedName>
</protein>
<gene>
    <name evidence="1" type="ORF">GCM10010964_25030</name>
</gene>
<reference evidence="1 2" key="1">
    <citation type="journal article" date="2014" name="Int. J. Syst. Evol. Microbiol.">
        <title>Complete genome sequence of Corynebacterium casei LMG S-19264T (=DSM 44701T), isolated from a smear-ripened cheese.</title>
        <authorList>
            <consortium name="US DOE Joint Genome Institute (JGI-PGF)"/>
            <person name="Walter F."/>
            <person name="Albersmeier A."/>
            <person name="Kalinowski J."/>
            <person name="Ruckert C."/>
        </authorList>
    </citation>
    <scope>NUCLEOTIDE SEQUENCE [LARGE SCALE GENOMIC DNA]</scope>
    <source>
        <strain evidence="1 2">CGMCC 1.16330</strain>
    </source>
</reference>
<sequence>MTTGNRELDEEIRATTDWIEAFVRRLGWQDRDRAYQALRAASHALRDCLPVDEAAAIGTQLPALLRGVYYDGWRPTGRAFRIRTRDAFLERIREGVRRDPAIDAEQVARGFLAILAERLPPAELEDARAVTPAELRGLWPD</sequence>
<dbReference type="Gene3D" id="1.10.490.110">
    <property type="entry name" value="Uncharacterized conserved protein DUF2267"/>
    <property type="match status" value="1"/>
</dbReference>
<comment type="caution">
    <text evidence="1">The sequence shown here is derived from an EMBL/GenBank/DDBJ whole genome shotgun (WGS) entry which is preliminary data.</text>
</comment>
<name>A0A8J2ZCQ2_9PROT</name>
<dbReference type="InterPro" id="IPR038282">
    <property type="entry name" value="DUF2267_sf"/>
</dbReference>
<evidence type="ECO:0000313" key="2">
    <source>
        <dbReference type="Proteomes" id="UP000597507"/>
    </source>
</evidence>
<dbReference type="Pfam" id="PF10025">
    <property type="entry name" value="DUF2267"/>
    <property type="match status" value="1"/>
</dbReference>
<dbReference type="EMBL" id="BMKS01000006">
    <property type="protein sequence ID" value="GGG36118.1"/>
    <property type="molecule type" value="Genomic_DNA"/>
</dbReference>
<dbReference type="InterPro" id="IPR018727">
    <property type="entry name" value="DUF2267"/>
</dbReference>
<keyword evidence="2" id="KW-1185">Reference proteome</keyword>
<evidence type="ECO:0000313" key="1">
    <source>
        <dbReference type="EMBL" id="GGG36118.1"/>
    </source>
</evidence>
<proteinExistence type="predicted"/>
<dbReference type="AlphaFoldDB" id="A0A8J2ZCQ2"/>
<accession>A0A8J2ZCQ2</accession>
<dbReference type="RefSeq" id="WP_188900659.1">
    <property type="nucleotide sequence ID" value="NZ_BMKS01000006.1"/>
</dbReference>